<dbReference type="PROSITE" id="PS50011">
    <property type="entry name" value="PROTEIN_KINASE_DOM"/>
    <property type="match status" value="1"/>
</dbReference>
<dbReference type="EMBL" id="OY731401">
    <property type="protein sequence ID" value="CAJ1950097.1"/>
    <property type="molecule type" value="Genomic_DNA"/>
</dbReference>
<evidence type="ECO:0000256" key="2">
    <source>
        <dbReference type="ARBA" id="ARBA00022475"/>
    </source>
</evidence>
<sequence>MRMKIAISIANGLAFLHEEASKPLILHDFKTSKVLLDRDGNAKLWDFVLVREIHVTSKNIVEAGHITSESNVYTFGIVLLEMLTGRRALDQGMAIEEQNLIEWLRPHLKNKASFHYLMDPRLEGQYPTKCAHRTMRLATHCLRQDPKARPVMSEVVYKLKYLHDDMVHELGPSNHCSVNKYGLGIGSSPNVLRCFQASPQCQYYPLPLPPNPNVGSSYKF</sequence>
<dbReference type="Gene3D" id="1.10.510.10">
    <property type="entry name" value="Transferase(Phosphotransferase) domain 1"/>
    <property type="match status" value="1"/>
</dbReference>
<dbReference type="Proteomes" id="UP001189624">
    <property type="component" value="Chromosome 4"/>
</dbReference>
<dbReference type="InterPro" id="IPR000719">
    <property type="entry name" value="Prot_kinase_dom"/>
</dbReference>
<keyword evidence="2" id="KW-0472">Membrane</keyword>
<accession>A0AA86SHD8</accession>
<evidence type="ECO:0000313" key="5">
    <source>
        <dbReference type="Proteomes" id="UP001189624"/>
    </source>
</evidence>
<dbReference type="InterPro" id="IPR001245">
    <property type="entry name" value="Ser-Thr/Tyr_kinase_cat_dom"/>
</dbReference>
<comment type="subcellular location">
    <subcellularLocation>
        <location evidence="1">Cell membrane</location>
    </subcellularLocation>
</comment>
<name>A0AA86SHD8_9FABA</name>
<protein>
    <recommendedName>
        <fullName evidence="3">Protein kinase domain-containing protein</fullName>
    </recommendedName>
</protein>
<dbReference type="GO" id="GO:0005524">
    <property type="term" value="F:ATP binding"/>
    <property type="evidence" value="ECO:0007669"/>
    <property type="project" value="InterPro"/>
</dbReference>
<reference evidence="4" key="1">
    <citation type="submission" date="2023-10" db="EMBL/GenBank/DDBJ databases">
        <authorList>
            <person name="Domelevo Entfellner J.-B."/>
        </authorList>
    </citation>
    <scope>NUCLEOTIDE SEQUENCE</scope>
</reference>
<keyword evidence="5" id="KW-1185">Reference proteome</keyword>
<dbReference type="AlphaFoldDB" id="A0AA86SHD8"/>
<dbReference type="InterPro" id="IPR011009">
    <property type="entry name" value="Kinase-like_dom_sf"/>
</dbReference>
<dbReference type="SUPFAM" id="SSF56112">
    <property type="entry name" value="Protein kinase-like (PK-like)"/>
    <property type="match status" value="1"/>
</dbReference>
<proteinExistence type="predicted"/>
<feature type="domain" description="Protein kinase" evidence="3">
    <location>
        <begin position="1"/>
        <end position="162"/>
    </location>
</feature>
<evidence type="ECO:0000259" key="3">
    <source>
        <dbReference type="PROSITE" id="PS50011"/>
    </source>
</evidence>
<dbReference type="PANTHER" id="PTHR45621">
    <property type="entry name" value="OS01G0588500 PROTEIN-RELATED"/>
    <property type="match status" value="1"/>
</dbReference>
<dbReference type="GO" id="GO:0004672">
    <property type="term" value="F:protein kinase activity"/>
    <property type="evidence" value="ECO:0007669"/>
    <property type="project" value="InterPro"/>
</dbReference>
<dbReference type="Pfam" id="PF07714">
    <property type="entry name" value="PK_Tyr_Ser-Thr"/>
    <property type="match status" value="1"/>
</dbReference>
<keyword evidence="2" id="KW-1003">Cell membrane</keyword>
<organism evidence="4 5">
    <name type="scientific">Sphenostylis stenocarpa</name>
    <dbReference type="NCBI Taxonomy" id="92480"/>
    <lineage>
        <taxon>Eukaryota</taxon>
        <taxon>Viridiplantae</taxon>
        <taxon>Streptophyta</taxon>
        <taxon>Embryophyta</taxon>
        <taxon>Tracheophyta</taxon>
        <taxon>Spermatophyta</taxon>
        <taxon>Magnoliopsida</taxon>
        <taxon>eudicotyledons</taxon>
        <taxon>Gunneridae</taxon>
        <taxon>Pentapetalae</taxon>
        <taxon>rosids</taxon>
        <taxon>fabids</taxon>
        <taxon>Fabales</taxon>
        <taxon>Fabaceae</taxon>
        <taxon>Papilionoideae</taxon>
        <taxon>50 kb inversion clade</taxon>
        <taxon>NPAAA clade</taxon>
        <taxon>indigoferoid/millettioid clade</taxon>
        <taxon>Phaseoleae</taxon>
        <taxon>Sphenostylis</taxon>
    </lineage>
</organism>
<dbReference type="Gramene" id="rna-AYBTSS11_LOCUS14073">
    <property type="protein sequence ID" value="CAJ1950097.1"/>
    <property type="gene ID" value="gene-AYBTSS11_LOCUS14073"/>
</dbReference>
<evidence type="ECO:0000256" key="1">
    <source>
        <dbReference type="ARBA" id="ARBA00004236"/>
    </source>
</evidence>
<evidence type="ECO:0000313" key="4">
    <source>
        <dbReference type="EMBL" id="CAJ1950097.1"/>
    </source>
</evidence>
<dbReference type="InterPro" id="IPR050823">
    <property type="entry name" value="Plant_Ser_Thr_Prot_Kinase"/>
</dbReference>
<gene>
    <name evidence="4" type="ORF">AYBTSS11_LOCUS14073</name>
</gene>
<dbReference type="GO" id="GO:0005886">
    <property type="term" value="C:plasma membrane"/>
    <property type="evidence" value="ECO:0007669"/>
    <property type="project" value="UniProtKB-SubCell"/>
</dbReference>